<comment type="caution">
    <text evidence="1">The sequence shown here is derived from an EMBL/GenBank/DDBJ whole genome shotgun (WGS) entry which is preliminary data.</text>
</comment>
<protein>
    <submittedName>
        <fullName evidence="1">Uncharacterized protein</fullName>
    </submittedName>
</protein>
<name>A0A5J4VXR2_9EUKA</name>
<organism evidence="1 2">
    <name type="scientific">Streblomastix strix</name>
    <dbReference type="NCBI Taxonomy" id="222440"/>
    <lineage>
        <taxon>Eukaryota</taxon>
        <taxon>Metamonada</taxon>
        <taxon>Preaxostyla</taxon>
        <taxon>Oxymonadida</taxon>
        <taxon>Streblomastigidae</taxon>
        <taxon>Streblomastix</taxon>
    </lineage>
</organism>
<dbReference type="OrthoDB" id="5527234at2759"/>
<dbReference type="AlphaFoldDB" id="A0A5J4VXR2"/>
<sequence length="175" mass="19775">MTFAADEESLQGFAMADKRIFMSPPFIQSIRKGDDQDNSSSGSEHVTHVAANCRDWKEELSSALLTVNASVFGMKQWNQSDKIRQCQLYVLYPFIYITEIKDSDTNQVIFGDSLQDRKVIMTSYAPDPFGIAFGLPVAVLPYATLDLIVNDKNILTNVQYIDPSVIEYDFDIQKQ</sequence>
<evidence type="ECO:0000313" key="1">
    <source>
        <dbReference type="EMBL" id="KAA6387441.1"/>
    </source>
</evidence>
<reference evidence="1 2" key="1">
    <citation type="submission" date="2019-03" db="EMBL/GenBank/DDBJ databases">
        <title>Single cell metagenomics reveals metabolic interactions within the superorganism composed of flagellate Streblomastix strix and complex community of Bacteroidetes bacteria on its surface.</title>
        <authorList>
            <person name="Treitli S.C."/>
            <person name="Kolisko M."/>
            <person name="Husnik F."/>
            <person name="Keeling P."/>
            <person name="Hampl V."/>
        </authorList>
    </citation>
    <scope>NUCLEOTIDE SEQUENCE [LARGE SCALE GENOMIC DNA]</scope>
    <source>
        <strain evidence="1">ST1C</strain>
    </source>
</reference>
<dbReference type="Proteomes" id="UP000324800">
    <property type="component" value="Unassembled WGS sequence"/>
</dbReference>
<evidence type="ECO:0000313" key="2">
    <source>
        <dbReference type="Proteomes" id="UP000324800"/>
    </source>
</evidence>
<gene>
    <name evidence="1" type="ORF">EZS28_017030</name>
</gene>
<proteinExistence type="predicted"/>
<dbReference type="EMBL" id="SNRW01004374">
    <property type="protein sequence ID" value="KAA6387441.1"/>
    <property type="molecule type" value="Genomic_DNA"/>
</dbReference>
<accession>A0A5J4VXR2</accession>